<gene>
    <name evidence="2" type="ORF">GA0070603_1587</name>
</gene>
<dbReference type="InterPro" id="IPR036873">
    <property type="entry name" value="Rhodanese-like_dom_sf"/>
</dbReference>
<dbReference type="EMBL" id="FMIB01000002">
    <property type="protein sequence ID" value="SCL53381.1"/>
    <property type="molecule type" value="Genomic_DNA"/>
</dbReference>
<dbReference type="Gene3D" id="3.40.250.10">
    <property type="entry name" value="Rhodanese-like domain"/>
    <property type="match status" value="1"/>
</dbReference>
<dbReference type="OrthoDB" id="9802028at2"/>
<dbReference type="InterPro" id="IPR001763">
    <property type="entry name" value="Rhodanese-like_dom"/>
</dbReference>
<organism evidence="2 3">
    <name type="scientific">Micromonospora chersina</name>
    <dbReference type="NCBI Taxonomy" id="47854"/>
    <lineage>
        <taxon>Bacteria</taxon>
        <taxon>Bacillati</taxon>
        <taxon>Actinomycetota</taxon>
        <taxon>Actinomycetes</taxon>
        <taxon>Micromonosporales</taxon>
        <taxon>Micromonosporaceae</taxon>
        <taxon>Micromonospora</taxon>
    </lineage>
</organism>
<evidence type="ECO:0000313" key="3">
    <source>
        <dbReference type="Proteomes" id="UP000198605"/>
    </source>
</evidence>
<dbReference type="InterPro" id="IPR050229">
    <property type="entry name" value="GlpE_sulfurtransferase"/>
</dbReference>
<feature type="domain" description="Rhodanese" evidence="1">
    <location>
        <begin position="13"/>
        <end position="100"/>
    </location>
</feature>
<dbReference type="PANTHER" id="PTHR43031:SF1">
    <property type="entry name" value="PYRIDINE NUCLEOTIDE-DISULPHIDE OXIDOREDUCTASE"/>
    <property type="match status" value="1"/>
</dbReference>
<protein>
    <submittedName>
        <fullName evidence="2">Rhodanese-related sulfurtransferase</fullName>
    </submittedName>
</protein>
<keyword evidence="2" id="KW-0808">Transferase</keyword>
<dbReference type="GeneID" id="43278252"/>
<sequence length="104" mass="10663">MHEVNLADFAAAHAEGAAVVDVREPFEYAAGHVPGARSVPLAQLPAVVGDLPRNRPVYVICASGNRSLAAAQFLARAGIEARSVAGGTGEWLRTGRTVATGADA</sequence>
<proteinExistence type="predicted"/>
<dbReference type="RefSeq" id="WP_091309414.1">
    <property type="nucleotide sequence ID" value="NZ_FMIB01000002.1"/>
</dbReference>
<dbReference type="PROSITE" id="PS50206">
    <property type="entry name" value="RHODANESE_3"/>
    <property type="match status" value="1"/>
</dbReference>
<dbReference type="Proteomes" id="UP000198605">
    <property type="component" value="Unassembled WGS sequence"/>
</dbReference>
<accession>A0A1C6UHD4</accession>
<dbReference type="STRING" id="47854.GA0070603_1587"/>
<dbReference type="SMART" id="SM00450">
    <property type="entry name" value="RHOD"/>
    <property type="match status" value="1"/>
</dbReference>
<dbReference type="CDD" id="cd00158">
    <property type="entry name" value="RHOD"/>
    <property type="match status" value="1"/>
</dbReference>
<evidence type="ECO:0000259" key="1">
    <source>
        <dbReference type="PROSITE" id="PS50206"/>
    </source>
</evidence>
<reference evidence="3" key="1">
    <citation type="submission" date="2016-06" db="EMBL/GenBank/DDBJ databases">
        <authorList>
            <person name="Varghese N."/>
            <person name="Submissions Spin"/>
        </authorList>
    </citation>
    <scope>NUCLEOTIDE SEQUENCE [LARGE SCALE GENOMIC DNA]</scope>
    <source>
        <strain evidence="3">DSM 44151</strain>
    </source>
</reference>
<dbReference type="GO" id="GO:0016740">
    <property type="term" value="F:transferase activity"/>
    <property type="evidence" value="ECO:0007669"/>
    <property type="project" value="UniProtKB-KW"/>
</dbReference>
<name>A0A1C6UHD4_9ACTN</name>
<evidence type="ECO:0000313" key="2">
    <source>
        <dbReference type="EMBL" id="SCL53381.1"/>
    </source>
</evidence>
<dbReference type="AlphaFoldDB" id="A0A1C6UHD4"/>
<dbReference type="Pfam" id="PF00581">
    <property type="entry name" value="Rhodanese"/>
    <property type="match status" value="1"/>
</dbReference>
<dbReference type="SUPFAM" id="SSF52821">
    <property type="entry name" value="Rhodanese/Cell cycle control phosphatase"/>
    <property type="match status" value="1"/>
</dbReference>
<keyword evidence="3" id="KW-1185">Reference proteome</keyword>
<dbReference type="PANTHER" id="PTHR43031">
    <property type="entry name" value="FAD-DEPENDENT OXIDOREDUCTASE"/>
    <property type="match status" value="1"/>
</dbReference>